<keyword evidence="13" id="KW-0325">Glycoprotein</keyword>
<evidence type="ECO:0000256" key="1">
    <source>
        <dbReference type="ARBA" id="ARBA00004651"/>
    </source>
</evidence>
<dbReference type="PRINTS" id="PR00011">
    <property type="entry name" value="EGFLAMININ"/>
</dbReference>
<feature type="domain" description="Laminin G" evidence="20">
    <location>
        <begin position="1"/>
        <end position="128"/>
    </location>
</feature>
<feature type="disulfide bond" evidence="17">
    <location>
        <begin position="471"/>
        <end position="488"/>
    </location>
</feature>
<dbReference type="PANTHER" id="PTHR12011:SF347">
    <property type="entry name" value="FI21270P1-RELATED"/>
    <property type="match status" value="1"/>
</dbReference>
<dbReference type="InterPro" id="IPR036445">
    <property type="entry name" value="GPCR_2_extracell_dom_sf"/>
</dbReference>
<dbReference type="PROSITE" id="PS01248">
    <property type="entry name" value="EGF_LAM_1"/>
    <property type="match status" value="1"/>
</dbReference>
<dbReference type="Pfam" id="PF00002">
    <property type="entry name" value="7tm_2"/>
    <property type="match status" value="1"/>
</dbReference>
<dbReference type="InterPro" id="IPR013320">
    <property type="entry name" value="ConA-like_dom_sf"/>
</dbReference>
<dbReference type="PROSITE" id="PS50027">
    <property type="entry name" value="EGF_LAM_2"/>
    <property type="match status" value="1"/>
</dbReference>
<feature type="transmembrane region" description="Helical" evidence="19">
    <location>
        <begin position="1069"/>
        <end position="1088"/>
    </location>
</feature>
<feature type="region of interest" description="Disordered" evidence="18">
    <location>
        <begin position="1260"/>
        <end position="1419"/>
    </location>
</feature>
<dbReference type="Pfam" id="PF02210">
    <property type="entry name" value="Laminin_G_2"/>
    <property type="match status" value="1"/>
</dbReference>
<evidence type="ECO:0000259" key="22">
    <source>
        <dbReference type="PROSITE" id="PS50027"/>
    </source>
</evidence>
<feature type="disulfide bond" evidence="17">
    <location>
        <begin position="490"/>
        <end position="499"/>
    </location>
</feature>
<feature type="disulfide bond" evidence="16">
    <location>
        <begin position="363"/>
        <end position="372"/>
    </location>
</feature>
<dbReference type="InterPro" id="IPR000832">
    <property type="entry name" value="GPCR_2_secretin-like"/>
</dbReference>
<feature type="domain" description="G-protein coupled receptors family 2 profile 2" evidence="25">
    <location>
        <begin position="960"/>
        <end position="1209"/>
    </location>
</feature>
<feature type="transmembrane region" description="Helical" evidence="19">
    <location>
        <begin position="965"/>
        <end position="986"/>
    </location>
</feature>
<dbReference type="CDD" id="cd00055">
    <property type="entry name" value="EGF_Lam"/>
    <property type="match status" value="1"/>
</dbReference>
<evidence type="ECO:0000256" key="8">
    <source>
        <dbReference type="ARBA" id="ARBA00022989"/>
    </source>
</evidence>
<evidence type="ECO:0000259" key="25">
    <source>
        <dbReference type="PROSITE" id="PS50261"/>
    </source>
</evidence>
<feature type="domain" description="Laminin EGF-like" evidence="22">
    <location>
        <begin position="469"/>
        <end position="516"/>
    </location>
</feature>
<feature type="compositionally biased region" description="Polar residues" evidence="18">
    <location>
        <begin position="1341"/>
        <end position="1351"/>
    </location>
</feature>
<feature type="domain" description="EGF-like" evidence="21">
    <location>
        <begin position="337"/>
        <end position="373"/>
    </location>
</feature>
<evidence type="ECO:0000256" key="18">
    <source>
        <dbReference type="SAM" id="MobiDB-lite"/>
    </source>
</evidence>
<evidence type="ECO:0000256" key="10">
    <source>
        <dbReference type="ARBA" id="ARBA00023136"/>
    </source>
</evidence>
<evidence type="ECO:0000313" key="26">
    <source>
        <dbReference type="Proteomes" id="UP000694843"/>
    </source>
</evidence>
<feature type="domain" description="EGF-like" evidence="21">
    <location>
        <begin position="374"/>
        <end position="412"/>
    </location>
</feature>
<dbReference type="PROSITE" id="PS50026">
    <property type="entry name" value="EGF_3"/>
    <property type="match status" value="3"/>
</dbReference>
<dbReference type="SMART" id="SM00180">
    <property type="entry name" value="EGF_Lam"/>
    <property type="match status" value="1"/>
</dbReference>
<evidence type="ECO:0000256" key="17">
    <source>
        <dbReference type="PROSITE-ProRule" id="PRU00460"/>
    </source>
</evidence>
<evidence type="ECO:0000256" key="9">
    <source>
        <dbReference type="ARBA" id="ARBA00023040"/>
    </source>
</evidence>
<keyword evidence="14" id="KW-0807">Transducer</keyword>
<evidence type="ECO:0000256" key="12">
    <source>
        <dbReference type="ARBA" id="ARBA00023170"/>
    </source>
</evidence>
<evidence type="ECO:0000256" key="19">
    <source>
        <dbReference type="SAM" id="Phobius"/>
    </source>
</evidence>
<dbReference type="Gene3D" id="2.60.120.200">
    <property type="match status" value="2"/>
</dbReference>
<protein>
    <submittedName>
        <fullName evidence="27">Protocadherin-like wing polarity protein stan</fullName>
    </submittedName>
</protein>
<evidence type="ECO:0000259" key="24">
    <source>
        <dbReference type="PROSITE" id="PS50227"/>
    </source>
</evidence>
<dbReference type="SMART" id="SM00303">
    <property type="entry name" value="GPS"/>
    <property type="match status" value="1"/>
</dbReference>
<keyword evidence="3" id="KW-1003">Cell membrane</keyword>
<proteinExistence type="predicted"/>
<feature type="compositionally biased region" description="Pro residues" evidence="18">
    <location>
        <begin position="1679"/>
        <end position="1690"/>
    </location>
</feature>
<evidence type="ECO:0000313" key="27">
    <source>
        <dbReference type="RefSeq" id="XP_018019337.1"/>
    </source>
</evidence>
<keyword evidence="15 17" id="KW-0424">Laminin EGF-like domain</keyword>
<dbReference type="InterPro" id="IPR000742">
    <property type="entry name" value="EGF"/>
</dbReference>
<dbReference type="PROSITE" id="PS01186">
    <property type="entry name" value="EGF_2"/>
    <property type="match status" value="1"/>
</dbReference>
<dbReference type="GO" id="GO:0048513">
    <property type="term" value="P:animal organ development"/>
    <property type="evidence" value="ECO:0007669"/>
    <property type="project" value="UniProtKB-ARBA"/>
</dbReference>
<sequence>MRLSTLGDGLRTRIELQVAESSSRQVVTVSIDDCDTAVAVGHGDRVGGYYCANTTTKQLPPRCASHRATCNRFLDLTGPLQVGGLPSLPEGRRVQQQDFFGCIADLYIDHKFIDLNSFVADNGTYPGCPEKQRFCQSHPCQNGGTCHETFGTYVCDCLPGWGGKDCSNAVDLVRQLDGDGFLMFSPALEQVELPWLSSLGFRTRQSAGLLMRVALGPGAISALEIVGGVLQYSYGNTTVRITEAQVDDGKWHNVEVKWMPGEVWISLDYGDHEMTRRSAEKVSGHYIDKISVGGVEASDNVDVTFFKGCVKDVKMGSPRSVALVPSFEGGVSEGCSSPDACRTNPCPLSSICKSSWHSYECDCNKGYYGTRCVDVCTLKPCQNNGTCVLDVDSRRGYRCDCRNTKHAGEYCEVAEAKPCPNTWWGYPVCGPCNCDVEKGYAGECNKSTGECRCETNHYQKKDSDWCHPCDCYLEGSLSSSCDQQTGQCQCRPGVIGRRCDQCANPFAQVHISGCQIVYNGCPKSFHSGVWWGETVFGGSAVQQCPPGADGQASRYCDQDVGWALPDMFNCVSQTFAQLKDVLAQVEDGRLSVSSYVAIKVASDLNNACSATPEMWGSDVLITSRLLILLLEHETTQQGLNLTHRQDKHYIQNLMESASIVMQPKYASHWHRINGLQGFGADALLLQLEKYSETLAATQGDTFTQPFEVPTNNIVFGMDTVSASELYGTQSKVLMMGHDQPISRVTIPEEADLMDHDFPLEGEKSSVIVPKYSNYLKNQQRWAHGSSARIPLELLKLPDVQRGDKSSSSQMHSSRAVVSYIITRSMGTLLPNAFDRSVEQRWGVGLSPRAPVITLAVRTHSDDQENEGQLLKGEIFLPVRLQFRLEGVGKRANPQCVTWSVDSSGEGVWSRRGCHTSRPLEGVGLYSNSSFVNCTCTHLSSYSVLLNDAEAEFLAEPSVAEDITTYTGLVLSLIFLSLAFICFCLLGREATNSNSIHKNITACLFLAQLLFLVALKTRHSLVHLDFPCKMVAIGLHYFWMCVFTWLLIEGVHLYRMLVEMGVINLGPMRYYYSAGYGFPAVIVGLSVGVRSDQYGNYFFCWLSIYEGVVWAMVGPITALVAIILLVFFLAIKASITVSSNKAVVHTKSISDTKTIRTLLWVGLLFLPLLGATWVLSVLSVSEDLEILHYIFSLMSVATALYILIGYCLINGIARSSLHGIITTGKTYGKTATVTRSSMSSRSTFPYKDTFNVNRRNIGISTASTTSRSTCKTSSSPYSRNENDVTLAGNPVTSSNHSNSNTDVNSQSVKSPYAFNDSTTFHRKKSRGERRGSESESELSLEQQASMELASSHSSDEDTTVHNGSLRVTDWRTNPAPPVPPKPSASYLPNIYDLDHGAPDDGEAMGPQLMPPDLPPTTCAADPDVTVAGASPSLRHNIRPVYAQHWSSQLPPAFPSLYKPAGGDGPVTSPLWGGSVAGERLSTTTASDNELTDGGGGGDNLRVENRPLHRYMDQSRPQYSPVTADPLYGTYSPNSSKRHFSPDVKKFPTMDTKRYSPVVNKGYPSDPLSNMYSHDAKSQQRSQNNLDALMLRSESRASRGSVDSERRKYSPHHPLQGSPRLETGGTPQSQKRYLHNLMEDPSPEALPAPVVTSMATSTSSSSNNSNANVNEVNNLDISPSDIPPQHPPPSIPTPSSSSSSELYGHALPARSTPSFIPPTTTSYYPPSSLSSTLLSSHRIPPLTAGLSDSE</sequence>
<dbReference type="GO" id="GO:0004930">
    <property type="term" value="F:G protein-coupled receptor activity"/>
    <property type="evidence" value="ECO:0007669"/>
    <property type="project" value="UniProtKB-KW"/>
</dbReference>
<dbReference type="Gene3D" id="4.10.1240.10">
    <property type="entry name" value="GPCR, family 2, extracellular hormone receptor domain"/>
    <property type="match status" value="1"/>
</dbReference>
<keyword evidence="8 19" id="KW-1133">Transmembrane helix</keyword>
<comment type="subcellular location">
    <subcellularLocation>
        <location evidence="1">Cell membrane</location>
        <topology evidence="1">Multi-pass membrane protein</topology>
    </subcellularLocation>
</comment>
<keyword evidence="2" id="KW-0217">Developmental protein</keyword>
<feature type="transmembrane region" description="Helical" evidence="19">
    <location>
        <begin position="998"/>
        <end position="1016"/>
    </location>
</feature>
<dbReference type="FunFam" id="2.10.25.10:FF:000095">
    <property type="entry name" value="Notch, isoform B"/>
    <property type="match status" value="1"/>
</dbReference>
<dbReference type="InterPro" id="IPR001791">
    <property type="entry name" value="Laminin_G"/>
</dbReference>
<keyword evidence="10 19" id="KW-0472">Membrane</keyword>
<feature type="compositionally biased region" description="Polar residues" evidence="18">
    <location>
        <begin position="1289"/>
        <end position="1308"/>
    </location>
</feature>
<keyword evidence="4 16" id="KW-0245">EGF-like domain</keyword>
<dbReference type="PROSITE" id="PS50261">
    <property type="entry name" value="G_PROTEIN_RECEP_F2_4"/>
    <property type="match status" value="1"/>
</dbReference>
<keyword evidence="9" id="KW-0297">G-protein coupled receptor</keyword>
<dbReference type="Gene3D" id="2.60.220.50">
    <property type="match status" value="1"/>
</dbReference>
<dbReference type="GeneID" id="108675816"/>
<keyword evidence="6" id="KW-0732">Signal</keyword>
<dbReference type="OrthoDB" id="26203at2759"/>
<keyword evidence="26" id="KW-1185">Reference proteome</keyword>
<keyword evidence="12" id="KW-0675">Receptor</keyword>
<dbReference type="SMART" id="SM00282">
    <property type="entry name" value="LamG"/>
    <property type="match status" value="1"/>
</dbReference>
<evidence type="ECO:0000256" key="6">
    <source>
        <dbReference type="ARBA" id="ARBA00022729"/>
    </source>
</evidence>
<dbReference type="Pfam" id="PF00008">
    <property type="entry name" value="EGF"/>
    <property type="match status" value="1"/>
</dbReference>
<dbReference type="InterPro" id="IPR000203">
    <property type="entry name" value="GPS"/>
</dbReference>
<dbReference type="Pfam" id="PF01825">
    <property type="entry name" value="GPS"/>
    <property type="match status" value="1"/>
</dbReference>
<dbReference type="Gene3D" id="1.20.1070.10">
    <property type="entry name" value="Rhodopsin 7-helix transmembrane proteins"/>
    <property type="match status" value="1"/>
</dbReference>
<dbReference type="SMART" id="SM00008">
    <property type="entry name" value="HormR"/>
    <property type="match status" value="1"/>
</dbReference>
<organism evidence="26 27">
    <name type="scientific">Hyalella azteca</name>
    <name type="common">Amphipod</name>
    <dbReference type="NCBI Taxonomy" id="294128"/>
    <lineage>
        <taxon>Eukaryota</taxon>
        <taxon>Metazoa</taxon>
        <taxon>Ecdysozoa</taxon>
        <taxon>Arthropoda</taxon>
        <taxon>Crustacea</taxon>
        <taxon>Multicrustacea</taxon>
        <taxon>Malacostraca</taxon>
        <taxon>Eumalacostraca</taxon>
        <taxon>Peracarida</taxon>
        <taxon>Amphipoda</taxon>
        <taxon>Senticaudata</taxon>
        <taxon>Talitrida</taxon>
        <taxon>Talitroidea</taxon>
        <taxon>Hyalellidae</taxon>
        <taxon>Hyalella</taxon>
    </lineage>
</organism>
<dbReference type="SUPFAM" id="SSF49899">
    <property type="entry name" value="Concanavalin A-like lectins/glucanases"/>
    <property type="match status" value="2"/>
</dbReference>
<evidence type="ECO:0000256" key="4">
    <source>
        <dbReference type="ARBA" id="ARBA00022536"/>
    </source>
</evidence>
<dbReference type="Pfam" id="PF00053">
    <property type="entry name" value="EGF_laminin"/>
    <property type="match status" value="1"/>
</dbReference>
<feature type="domain" description="EGF-like" evidence="21">
    <location>
        <begin position="131"/>
        <end position="167"/>
    </location>
</feature>
<feature type="compositionally biased region" description="Basic and acidic residues" evidence="18">
    <location>
        <begin position="1538"/>
        <end position="1552"/>
    </location>
</feature>
<dbReference type="CDD" id="cd00054">
    <property type="entry name" value="EGF_CA"/>
    <property type="match status" value="3"/>
</dbReference>
<dbReference type="InterPro" id="IPR001881">
    <property type="entry name" value="EGF-like_Ca-bd_dom"/>
</dbReference>
<evidence type="ECO:0000256" key="7">
    <source>
        <dbReference type="ARBA" id="ARBA00022737"/>
    </source>
</evidence>
<evidence type="ECO:0000256" key="11">
    <source>
        <dbReference type="ARBA" id="ARBA00023157"/>
    </source>
</evidence>
<dbReference type="InterPro" id="IPR032471">
    <property type="entry name" value="AGRL2-4_GAIN_subdom_A"/>
</dbReference>
<dbReference type="CDD" id="cd00110">
    <property type="entry name" value="LamG"/>
    <property type="match status" value="1"/>
</dbReference>
<dbReference type="GO" id="GO:0007155">
    <property type="term" value="P:cell adhesion"/>
    <property type="evidence" value="ECO:0007669"/>
    <property type="project" value="UniProtKB-ARBA"/>
</dbReference>
<evidence type="ECO:0000256" key="2">
    <source>
        <dbReference type="ARBA" id="ARBA00022473"/>
    </source>
</evidence>
<dbReference type="Proteomes" id="UP000694843">
    <property type="component" value="Unplaced"/>
</dbReference>
<evidence type="ECO:0000256" key="5">
    <source>
        <dbReference type="ARBA" id="ARBA00022692"/>
    </source>
</evidence>
<keyword evidence="7" id="KW-0677">Repeat</keyword>
<dbReference type="PROSITE" id="PS50227">
    <property type="entry name" value="G_PROTEIN_RECEP_F2_3"/>
    <property type="match status" value="1"/>
</dbReference>
<dbReference type="SUPFAM" id="SSF57196">
    <property type="entry name" value="EGF/Laminin"/>
    <property type="match status" value="3"/>
</dbReference>
<dbReference type="PROSITE" id="PS50025">
    <property type="entry name" value="LAM_G_DOMAIN"/>
    <property type="match status" value="2"/>
</dbReference>
<feature type="transmembrane region" description="Helical" evidence="19">
    <location>
        <begin position="1185"/>
        <end position="1208"/>
    </location>
</feature>
<comment type="caution">
    <text evidence="16">Lacks conserved residue(s) required for the propagation of feature annotation.</text>
</comment>
<dbReference type="CDD" id="cd15441">
    <property type="entry name" value="7tmB2_CELSR_Adhesion_IV"/>
    <property type="match status" value="1"/>
</dbReference>
<feature type="region of interest" description="Disordered" evidence="18">
    <location>
        <begin position="1593"/>
        <end position="1748"/>
    </location>
</feature>
<feature type="compositionally biased region" description="Low complexity" evidence="18">
    <location>
        <begin position="1648"/>
        <end position="1678"/>
    </location>
</feature>
<dbReference type="PROSITE" id="PS50221">
    <property type="entry name" value="GAIN_B"/>
    <property type="match status" value="1"/>
</dbReference>
<evidence type="ECO:0000256" key="13">
    <source>
        <dbReference type="ARBA" id="ARBA00023180"/>
    </source>
</evidence>
<dbReference type="FunFam" id="4.10.1240.10:FF:000021">
    <property type="entry name" value="Cadherin EGF LAG seven-pass G-type receptor"/>
    <property type="match status" value="1"/>
</dbReference>
<feature type="transmembrane region" description="Helical" evidence="19">
    <location>
        <begin position="1156"/>
        <end position="1179"/>
    </location>
</feature>
<dbReference type="PRINTS" id="PR00249">
    <property type="entry name" value="GPCRSECRETIN"/>
</dbReference>
<dbReference type="GO" id="GO:0005886">
    <property type="term" value="C:plasma membrane"/>
    <property type="evidence" value="ECO:0007669"/>
    <property type="project" value="UniProtKB-SubCell"/>
</dbReference>
<dbReference type="Pfam" id="PF16489">
    <property type="entry name" value="GAIN"/>
    <property type="match status" value="1"/>
</dbReference>
<evidence type="ECO:0000259" key="21">
    <source>
        <dbReference type="PROSITE" id="PS50026"/>
    </source>
</evidence>
<feature type="domain" description="Laminin G" evidence="20">
    <location>
        <begin position="171"/>
        <end position="335"/>
    </location>
</feature>
<evidence type="ECO:0000259" key="23">
    <source>
        <dbReference type="PROSITE" id="PS50221"/>
    </source>
</evidence>
<evidence type="ECO:0000259" key="20">
    <source>
        <dbReference type="PROSITE" id="PS50025"/>
    </source>
</evidence>
<feature type="disulfide bond" evidence="17">
    <location>
        <begin position="469"/>
        <end position="481"/>
    </location>
</feature>
<evidence type="ECO:0000256" key="16">
    <source>
        <dbReference type="PROSITE-ProRule" id="PRU00076"/>
    </source>
</evidence>
<dbReference type="FunFam" id="2.10.25.10:FF:000011">
    <property type="entry name" value="Cadherin EGF LAG seven-pass G-type receptor"/>
    <property type="match status" value="1"/>
</dbReference>
<dbReference type="InterPro" id="IPR002049">
    <property type="entry name" value="LE_dom"/>
</dbReference>
<feature type="compositionally biased region" description="Low complexity" evidence="18">
    <location>
        <begin position="1709"/>
        <end position="1734"/>
    </location>
</feature>
<dbReference type="Gene3D" id="2.170.300.10">
    <property type="entry name" value="Tie2 ligand-binding domain superfamily"/>
    <property type="match status" value="1"/>
</dbReference>
<evidence type="ECO:0000256" key="3">
    <source>
        <dbReference type="ARBA" id="ARBA00022475"/>
    </source>
</evidence>
<dbReference type="Gene3D" id="2.10.25.10">
    <property type="entry name" value="Laminin"/>
    <property type="match status" value="3"/>
</dbReference>
<evidence type="ECO:0000256" key="15">
    <source>
        <dbReference type="ARBA" id="ARBA00023292"/>
    </source>
</evidence>
<gene>
    <name evidence="27" type="primary">LOC108675816</name>
</gene>
<feature type="region of interest" description="Disordered" evidence="18">
    <location>
        <begin position="1510"/>
        <end position="1580"/>
    </location>
</feature>
<reference evidence="27" key="1">
    <citation type="submission" date="2025-08" db="UniProtKB">
        <authorList>
            <consortium name="RefSeq"/>
        </authorList>
    </citation>
    <scope>IDENTIFICATION</scope>
    <source>
        <tissue evidence="27">Whole organism</tissue>
    </source>
</reference>
<keyword evidence="5 19" id="KW-0812">Transmembrane</keyword>
<feature type="domain" description="GAIN-B" evidence="23">
    <location>
        <begin position="762"/>
        <end position="951"/>
    </location>
</feature>
<accession>A0A8B7P005</accession>
<dbReference type="InterPro" id="IPR057244">
    <property type="entry name" value="GAIN_B"/>
</dbReference>
<keyword evidence="11 16" id="KW-1015">Disulfide bond</keyword>
<feature type="disulfide bond" evidence="16">
    <location>
        <begin position="157"/>
        <end position="166"/>
    </location>
</feature>
<feature type="compositionally biased region" description="Low complexity" evidence="18">
    <location>
        <begin position="1260"/>
        <end position="1277"/>
    </location>
</feature>
<dbReference type="RefSeq" id="XP_018019337.1">
    <property type="nucleotide sequence ID" value="XM_018163848.2"/>
</dbReference>
<dbReference type="KEGG" id="hazt:108675816"/>
<dbReference type="GO" id="GO:0007166">
    <property type="term" value="P:cell surface receptor signaling pathway"/>
    <property type="evidence" value="ECO:0007669"/>
    <property type="project" value="InterPro"/>
</dbReference>
<dbReference type="GO" id="GO:0005509">
    <property type="term" value="F:calcium ion binding"/>
    <property type="evidence" value="ECO:0007669"/>
    <property type="project" value="InterPro"/>
</dbReference>
<dbReference type="PROSITE" id="PS00022">
    <property type="entry name" value="EGF_1"/>
    <property type="match status" value="2"/>
</dbReference>
<dbReference type="GO" id="GO:0048468">
    <property type="term" value="P:cell development"/>
    <property type="evidence" value="ECO:0007669"/>
    <property type="project" value="UniProtKB-ARBA"/>
</dbReference>
<dbReference type="InterPro" id="IPR017981">
    <property type="entry name" value="GPCR_2-like_7TM"/>
</dbReference>
<dbReference type="InterPro" id="IPR001879">
    <property type="entry name" value="GPCR_2_extracellular_dom"/>
</dbReference>
<evidence type="ECO:0000256" key="14">
    <source>
        <dbReference type="ARBA" id="ARBA00023224"/>
    </source>
</evidence>
<dbReference type="InterPro" id="IPR046338">
    <property type="entry name" value="GAIN_dom_sf"/>
</dbReference>
<dbReference type="SMART" id="SM00181">
    <property type="entry name" value="EGF"/>
    <property type="match status" value="3"/>
</dbReference>
<name>A0A8B7P005_HYAAZ</name>
<feature type="compositionally biased region" description="Basic and acidic residues" evidence="18">
    <location>
        <begin position="1593"/>
        <end position="1606"/>
    </location>
</feature>
<feature type="region of interest" description="Disordered" evidence="18">
    <location>
        <begin position="1482"/>
        <end position="1501"/>
    </location>
</feature>
<dbReference type="PANTHER" id="PTHR12011">
    <property type="entry name" value="ADHESION G-PROTEIN COUPLED RECEPTOR"/>
    <property type="match status" value="1"/>
</dbReference>
<dbReference type="SMART" id="SM00179">
    <property type="entry name" value="EGF_CA"/>
    <property type="match status" value="3"/>
</dbReference>
<feature type="transmembrane region" description="Helical" evidence="19">
    <location>
        <begin position="1036"/>
        <end position="1057"/>
    </location>
</feature>
<feature type="transmembrane region" description="Helical" evidence="19">
    <location>
        <begin position="1108"/>
        <end position="1130"/>
    </location>
</feature>
<feature type="domain" description="G-protein coupled receptors family 2 profile 1" evidence="24">
    <location>
        <begin position="501"/>
        <end position="574"/>
    </location>
</feature>